<dbReference type="Proteomes" id="UP000198749">
    <property type="component" value="Unassembled WGS sequence"/>
</dbReference>
<dbReference type="PANTHER" id="PTHR40661:SF3">
    <property type="entry name" value="FELS-1 PROPHAGE TRANSCRIPTIONAL REGULATOR"/>
    <property type="match status" value="1"/>
</dbReference>
<reference evidence="6" key="1">
    <citation type="submission" date="2016-10" db="EMBL/GenBank/DDBJ databases">
        <authorList>
            <person name="Varghese N."/>
            <person name="Submissions S."/>
        </authorList>
    </citation>
    <scope>NUCLEOTIDE SEQUENCE [LARGE SCALE GENOMIC DNA]</scope>
    <source>
        <strain evidence="6">DSM 18887</strain>
    </source>
</reference>
<dbReference type="SUPFAM" id="SSF51306">
    <property type="entry name" value="LexA/Signal peptidase"/>
    <property type="match status" value="1"/>
</dbReference>
<dbReference type="GO" id="GO:0003677">
    <property type="term" value="F:DNA binding"/>
    <property type="evidence" value="ECO:0007669"/>
    <property type="project" value="UniProtKB-KW"/>
</dbReference>
<protein>
    <submittedName>
        <fullName evidence="5">Phage repressor protein C, contains Cro/C1-type HTH and peptisase s24 domains</fullName>
    </submittedName>
</protein>
<accession>A0A1H9EDS2</accession>
<keyword evidence="3" id="KW-0804">Transcription</keyword>
<dbReference type="PANTHER" id="PTHR40661">
    <property type="match status" value="1"/>
</dbReference>
<dbReference type="AlphaFoldDB" id="A0A1H9EDS2"/>
<dbReference type="STRING" id="355243.SAMN03080615_00848"/>
<evidence type="ECO:0000256" key="1">
    <source>
        <dbReference type="ARBA" id="ARBA00023015"/>
    </source>
</evidence>
<dbReference type="Gene3D" id="2.10.109.10">
    <property type="entry name" value="Umud Fragment, subunit A"/>
    <property type="match status" value="1"/>
</dbReference>
<sequence length="299" mass="33145">MSTGERLQVARNYLSLSQEAMAEAIGSKKRGYQDNERDRSVPGGKVIEGFVKLGINANWLLTGEGPMLTADLSPEEKPRECAVRSFAGDYGVDAERDVYAKQGMQSIEDAMPIVDGALSEAGLGVDKHWRRMIASWVAQYGFEGQHIKDLASLISSQAELANEFALIPGYNVEVSAGSGAFPNSEQPSRRLAFRHKWLRYKGLSEKDLVLVFSRGDSMEPTISDNNTLMIDTSQRELSDGAIYVIRVNSHLVVKRVQTLLNRDIMLISDNTAYHPETLKPEQLNDLEVIGKVVWIGKDV</sequence>
<keyword evidence="6" id="KW-1185">Reference proteome</keyword>
<dbReference type="Gene3D" id="1.10.260.40">
    <property type="entry name" value="lambda repressor-like DNA-binding domains"/>
    <property type="match status" value="1"/>
</dbReference>
<evidence type="ECO:0000256" key="2">
    <source>
        <dbReference type="ARBA" id="ARBA00023125"/>
    </source>
</evidence>
<dbReference type="SUPFAM" id="SSF47413">
    <property type="entry name" value="lambda repressor-like DNA-binding domains"/>
    <property type="match status" value="1"/>
</dbReference>
<gene>
    <name evidence="5" type="ORF">SAMN03080615_00848</name>
</gene>
<dbReference type="CDD" id="cd00093">
    <property type="entry name" value="HTH_XRE"/>
    <property type="match status" value="1"/>
</dbReference>
<evidence type="ECO:0000313" key="5">
    <source>
        <dbReference type="EMBL" id="SEQ23870.1"/>
    </source>
</evidence>
<dbReference type="RefSeq" id="WP_245756498.1">
    <property type="nucleotide sequence ID" value="NZ_AP025284.1"/>
</dbReference>
<dbReference type="InterPro" id="IPR001387">
    <property type="entry name" value="Cro/C1-type_HTH"/>
</dbReference>
<proteinExistence type="predicted"/>
<dbReference type="Pfam" id="PF00717">
    <property type="entry name" value="Peptidase_S24"/>
    <property type="match status" value="1"/>
</dbReference>
<name>A0A1H9EDS2_9GAMM</name>
<dbReference type="InterPro" id="IPR036286">
    <property type="entry name" value="LexA/Signal_pep-like_sf"/>
</dbReference>
<keyword evidence="2" id="KW-0238">DNA-binding</keyword>
<feature type="domain" description="Peptidase S24/S26A/S26B/S26C" evidence="4">
    <location>
        <begin position="173"/>
        <end position="293"/>
    </location>
</feature>
<dbReference type="InterPro" id="IPR015927">
    <property type="entry name" value="Peptidase_S24_S26A/B/C"/>
</dbReference>
<dbReference type="InterPro" id="IPR010982">
    <property type="entry name" value="Lambda_DNA-bd_dom_sf"/>
</dbReference>
<dbReference type="EMBL" id="FOGB01000002">
    <property type="protein sequence ID" value="SEQ23870.1"/>
    <property type="molecule type" value="Genomic_DNA"/>
</dbReference>
<dbReference type="InterPro" id="IPR039418">
    <property type="entry name" value="LexA-like"/>
</dbReference>
<evidence type="ECO:0000313" key="6">
    <source>
        <dbReference type="Proteomes" id="UP000198749"/>
    </source>
</evidence>
<evidence type="ECO:0000256" key="3">
    <source>
        <dbReference type="ARBA" id="ARBA00023163"/>
    </source>
</evidence>
<organism evidence="5 6">
    <name type="scientific">Amphritea atlantica</name>
    <dbReference type="NCBI Taxonomy" id="355243"/>
    <lineage>
        <taxon>Bacteria</taxon>
        <taxon>Pseudomonadati</taxon>
        <taxon>Pseudomonadota</taxon>
        <taxon>Gammaproteobacteria</taxon>
        <taxon>Oceanospirillales</taxon>
        <taxon>Oceanospirillaceae</taxon>
        <taxon>Amphritea</taxon>
    </lineage>
</organism>
<dbReference type="CDD" id="cd06529">
    <property type="entry name" value="S24_LexA-like"/>
    <property type="match status" value="1"/>
</dbReference>
<keyword evidence="1" id="KW-0805">Transcription regulation</keyword>
<evidence type="ECO:0000259" key="4">
    <source>
        <dbReference type="Pfam" id="PF00717"/>
    </source>
</evidence>